<evidence type="ECO:0008006" key="3">
    <source>
        <dbReference type="Google" id="ProtNLM"/>
    </source>
</evidence>
<gene>
    <name evidence="1" type="ORF">AAFF_G00256210</name>
</gene>
<sequence>MNLMVGLKNIRPHQSSGYSKDGCTSCSCFSPSPRPGSALTTPAALSSAYSFSHTPRPSSPGGGTGPLGCFLDDLDTLLSSFPEDGTPLILLGDFNIHLETPPVAWAGDTLVTSSPCMKNLGVVMDNRLSLSMNIAAKALENIESRSTVVGAAGSCLDHWRRVGEGERYDVQLPAMMSITVSLH</sequence>
<accession>A0AAD7W3G2</accession>
<protein>
    <recommendedName>
        <fullName evidence="3">Endonuclease/exonuclease/phosphatase domain-containing protein</fullName>
    </recommendedName>
</protein>
<comment type="caution">
    <text evidence="1">The sequence shown here is derived from an EMBL/GenBank/DDBJ whole genome shotgun (WGS) entry which is preliminary data.</text>
</comment>
<reference evidence="1" key="1">
    <citation type="journal article" date="2023" name="Science">
        <title>Genome structures resolve the early diversification of teleost fishes.</title>
        <authorList>
            <person name="Parey E."/>
            <person name="Louis A."/>
            <person name="Montfort J."/>
            <person name="Bouchez O."/>
            <person name="Roques C."/>
            <person name="Iampietro C."/>
            <person name="Lluch J."/>
            <person name="Castinel A."/>
            <person name="Donnadieu C."/>
            <person name="Desvignes T."/>
            <person name="Floi Bucao C."/>
            <person name="Jouanno E."/>
            <person name="Wen M."/>
            <person name="Mejri S."/>
            <person name="Dirks R."/>
            <person name="Jansen H."/>
            <person name="Henkel C."/>
            <person name="Chen W.J."/>
            <person name="Zahm M."/>
            <person name="Cabau C."/>
            <person name="Klopp C."/>
            <person name="Thompson A.W."/>
            <person name="Robinson-Rechavi M."/>
            <person name="Braasch I."/>
            <person name="Lecointre G."/>
            <person name="Bobe J."/>
            <person name="Postlethwait J.H."/>
            <person name="Berthelot C."/>
            <person name="Roest Crollius H."/>
            <person name="Guiguen Y."/>
        </authorList>
    </citation>
    <scope>NUCLEOTIDE SEQUENCE</scope>
    <source>
        <strain evidence="1">NC1722</strain>
    </source>
</reference>
<evidence type="ECO:0000313" key="2">
    <source>
        <dbReference type="Proteomes" id="UP001221898"/>
    </source>
</evidence>
<keyword evidence="2" id="KW-1185">Reference proteome</keyword>
<name>A0AAD7W3G2_9TELE</name>
<dbReference type="InterPro" id="IPR036691">
    <property type="entry name" value="Endo/exonu/phosph_ase_sf"/>
</dbReference>
<proteinExistence type="predicted"/>
<dbReference type="SUPFAM" id="SSF56219">
    <property type="entry name" value="DNase I-like"/>
    <property type="match status" value="1"/>
</dbReference>
<dbReference type="Proteomes" id="UP001221898">
    <property type="component" value="Unassembled WGS sequence"/>
</dbReference>
<organism evidence="1 2">
    <name type="scientific">Aldrovandia affinis</name>
    <dbReference type="NCBI Taxonomy" id="143900"/>
    <lineage>
        <taxon>Eukaryota</taxon>
        <taxon>Metazoa</taxon>
        <taxon>Chordata</taxon>
        <taxon>Craniata</taxon>
        <taxon>Vertebrata</taxon>
        <taxon>Euteleostomi</taxon>
        <taxon>Actinopterygii</taxon>
        <taxon>Neopterygii</taxon>
        <taxon>Teleostei</taxon>
        <taxon>Notacanthiformes</taxon>
        <taxon>Halosauridae</taxon>
        <taxon>Aldrovandia</taxon>
    </lineage>
</organism>
<dbReference type="EMBL" id="JAINUG010000348">
    <property type="protein sequence ID" value="KAJ8377557.1"/>
    <property type="molecule type" value="Genomic_DNA"/>
</dbReference>
<evidence type="ECO:0000313" key="1">
    <source>
        <dbReference type="EMBL" id="KAJ8377557.1"/>
    </source>
</evidence>
<dbReference type="AlphaFoldDB" id="A0AAD7W3G2"/>